<keyword evidence="1" id="KW-0597">Phosphoprotein</keyword>
<dbReference type="Proteomes" id="UP000463857">
    <property type="component" value="Chromosome"/>
</dbReference>
<evidence type="ECO:0000313" key="4">
    <source>
        <dbReference type="EMBL" id="QHB99683.1"/>
    </source>
</evidence>
<evidence type="ECO:0000259" key="3">
    <source>
        <dbReference type="PROSITE" id="PS50110"/>
    </source>
</evidence>
<dbReference type="EMBL" id="CP047156">
    <property type="protein sequence ID" value="QHB99683.1"/>
    <property type="molecule type" value="Genomic_DNA"/>
</dbReference>
<name>A0A7L4YLH2_9ACTN</name>
<accession>A0A7L4YLH2</accession>
<evidence type="ECO:0000256" key="1">
    <source>
        <dbReference type="PROSITE-ProRule" id="PRU00169"/>
    </source>
</evidence>
<feature type="modified residue" description="4-aspartylphosphate" evidence="1">
    <location>
        <position position="52"/>
    </location>
</feature>
<dbReference type="Pfam" id="PF00072">
    <property type="entry name" value="Response_reg"/>
    <property type="match status" value="1"/>
</dbReference>
<dbReference type="Gene3D" id="3.40.50.2300">
    <property type="match status" value="1"/>
</dbReference>
<dbReference type="InParanoid" id="A0A7L4YLH2"/>
<dbReference type="InterPro" id="IPR001789">
    <property type="entry name" value="Sig_transdc_resp-reg_receiver"/>
</dbReference>
<dbReference type="RefSeq" id="WP_159543487.1">
    <property type="nucleotide sequence ID" value="NZ_CP047156.1"/>
</dbReference>
<keyword evidence="5" id="KW-1185">Reference proteome</keyword>
<feature type="compositionally biased region" description="Low complexity" evidence="2">
    <location>
        <begin position="89"/>
        <end position="102"/>
    </location>
</feature>
<feature type="region of interest" description="Disordered" evidence="2">
    <location>
        <begin position="71"/>
        <end position="102"/>
    </location>
</feature>
<organism evidence="4 5">
    <name type="scientific">Epidermidibacterium keratini</name>
    <dbReference type="NCBI Taxonomy" id="1891644"/>
    <lineage>
        <taxon>Bacteria</taxon>
        <taxon>Bacillati</taxon>
        <taxon>Actinomycetota</taxon>
        <taxon>Actinomycetes</taxon>
        <taxon>Sporichthyales</taxon>
        <taxon>Sporichthyaceae</taxon>
        <taxon>Epidermidibacterium</taxon>
    </lineage>
</organism>
<dbReference type="GO" id="GO:0000160">
    <property type="term" value="P:phosphorelay signal transduction system"/>
    <property type="evidence" value="ECO:0007669"/>
    <property type="project" value="InterPro"/>
</dbReference>
<dbReference type="KEGG" id="eke:EK0264_04870"/>
<feature type="domain" description="Response regulatory" evidence="3">
    <location>
        <begin position="2"/>
        <end position="102"/>
    </location>
</feature>
<dbReference type="OrthoDB" id="9808843at2"/>
<dbReference type="AlphaFoldDB" id="A0A7L4YLH2"/>
<dbReference type="InterPro" id="IPR011006">
    <property type="entry name" value="CheY-like_superfamily"/>
</dbReference>
<protein>
    <submittedName>
        <fullName evidence="4">Response regulator</fullName>
    </submittedName>
</protein>
<dbReference type="SUPFAM" id="SSF52172">
    <property type="entry name" value="CheY-like"/>
    <property type="match status" value="1"/>
</dbReference>
<sequence>MRVLVAEDQLLLRQGLVQVLEAGGCDVVAQVERGDEIVAAVSEHRPDLALLDIRIRLSAFDGGVAVSSPPGGPTHVAIDVPLPNPGGLAPSPAKRARPPASR</sequence>
<dbReference type="PROSITE" id="PS50110">
    <property type="entry name" value="RESPONSE_REGULATORY"/>
    <property type="match status" value="1"/>
</dbReference>
<evidence type="ECO:0000313" key="5">
    <source>
        <dbReference type="Proteomes" id="UP000463857"/>
    </source>
</evidence>
<evidence type="ECO:0000256" key="2">
    <source>
        <dbReference type="SAM" id="MobiDB-lite"/>
    </source>
</evidence>
<reference evidence="4 5" key="1">
    <citation type="journal article" date="2018" name="Int. J. Syst. Evol. Microbiol.">
        <title>Epidermidibacterium keratini gen. nov., sp. nov., a member of the family Sporichthyaceae, isolated from keratin epidermis.</title>
        <authorList>
            <person name="Lee D.G."/>
            <person name="Trujillo M.E."/>
            <person name="Kang S."/>
            <person name="Nam J.J."/>
            <person name="Kim Y.J."/>
        </authorList>
    </citation>
    <scope>NUCLEOTIDE SEQUENCE [LARGE SCALE GENOMIC DNA]</scope>
    <source>
        <strain evidence="4 5">EPI-7</strain>
    </source>
</reference>
<proteinExistence type="predicted"/>
<gene>
    <name evidence="4" type="ORF">EK0264_04870</name>
</gene>